<dbReference type="AlphaFoldDB" id="A0A0K0FRZ4"/>
<feature type="region of interest" description="Disordered" evidence="1">
    <location>
        <begin position="1"/>
        <end position="34"/>
    </location>
</feature>
<dbReference type="WBParaSite" id="SVE_1305200.1">
    <property type="protein sequence ID" value="SVE_1305200.1"/>
    <property type="gene ID" value="SVE_1305200"/>
</dbReference>
<dbReference type="Proteomes" id="UP000035680">
    <property type="component" value="Unassembled WGS sequence"/>
</dbReference>
<evidence type="ECO:0000256" key="1">
    <source>
        <dbReference type="SAM" id="MobiDB-lite"/>
    </source>
</evidence>
<name>A0A0K0FRZ4_STRVS</name>
<protein>
    <submittedName>
        <fullName evidence="3">Reverse transcriptase domain-containing protein</fullName>
    </submittedName>
</protein>
<organism evidence="2 3">
    <name type="scientific">Strongyloides venezuelensis</name>
    <name type="common">Threadworm</name>
    <dbReference type="NCBI Taxonomy" id="75913"/>
    <lineage>
        <taxon>Eukaryota</taxon>
        <taxon>Metazoa</taxon>
        <taxon>Ecdysozoa</taxon>
        <taxon>Nematoda</taxon>
        <taxon>Chromadorea</taxon>
        <taxon>Rhabditida</taxon>
        <taxon>Tylenchina</taxon>
        <taxon>Panagrolaimomorpha</taxon>
        <taxon>Strongyloidoidea</taxon>
        <taxon>Strongyloididae</taxon>
        <taxon>Strongyloides</taxon>
    </lineage>
</organism>
<evidence type="ECO:0000313" key="2">
    <source>
        <dbReference type="Proteomes" id="UP000035680"/>
    </source>
</evidence>
<proteinExistence type="predicted"/>
<keyword evidence="2" id="KW-1185">Reference proteome</keyword>
<sequence>MDPFEVSSGESDGIHYGIYPNSQRRKSASKSSNHHVDYMQSNKYETAITGVITSDKIAARNAMKSQTLSHPVRLRQINENVMEKENNPVPSFTTQGSNLSSGSQSHSVLISQESSAMNCCHLNWKTCKIILKYDHYAKIKTLIEDNFQSESKADNERLNAIISALDNLSIEPPTKRKVSKKVSESETKTGTWLVSVGGETKPLYLVCDDVMIVVVSKARKFLVSVNRAPEAKLRQFLDTHIDINTIVKRVGRPHKLGMTVADYLFPKDVQVAFKFHNSLTRSSKRQALPDEKMKKYKQALMYCRMSCFYAENEKNAYYSAVIESLNGRASHWGAGSQRKSYNSDYMPTYWDVSDFPLPVNVPAEVSSQSFAINEDVSET</sequence>
<reference evidence="2" key="1">
    <citation type="submission" date="2014-07" db="EMBL/GenBank/DDBJ databases">
        <authorList>
            <person name="Martin A.A"/>
            <person name="De Silva N."/>
        </authorList>
    </citation>
    <scope>NUCLEOTIDE SEQUENCE</scope>
</reference>
<accession>A0A0K0FRZ4</accession>
<evidence type="ECO:0000313" key="3">
    <source>
        <dbReference type="WBParaSite" id="SVE_1305200.1"/>
    </source>
</evidence>
<reference evidence="3" key="2">
    <citation type="submission" date="2015-08" db="UniProtKB">
        <authorList>
            <consortium name="WormBaseParasite"/>
        </authorList>
    </citation>
    <scope>IDENTIFICATION</scope>
</reference>